<dbReference type="InterPro" id="IPR000182">
    <property type="entry name" value="GNAT_dom"/>
</dbReference>
<dbReference type="Gene3D" id="3.40.630.30">
    <property type="match status" value="1"/>
</dbReference>
<organism evidence="5 6">
    <name type="scientific">Kroppenstedtia pulmonis</name>
    <dbReference type="NCBI Taxonomy" id="1380685"/>
    <lineage>
        <taxon>Bacteria</taxon>
        <taxon>Bacillati</taxon>
        <taxon>Bacillota</taxon>
        <taxon>Bacilli</taxon>
        <taxon>Bacillales</taxon>
        <taxon>Thermoactinomycetaceae</taxon>
        <taxon>Kroppenstedtia</taxon>
    </lineage>
</organism>
<gene>
    <name evidence="5" type="ORF">GXN76_07955</name>
</gene>
<evidence type="ECO:0000259" key="4">
    <source>
        <dbReference type="PROSITE" id="PS51186"/>
    </source>
</evidence>
<accession>A0A7D4CMK2</accession>
<dbReference type="GO" id="GO:0016747">
    <property type="term" value="F:acyltransferase activity, transferring groups other than amino-acyl groups"/>
    <property type="evidence" value="ECO:0007669"/>
    <property type="project" value="InterPro"/>
</dbReference>
<evidence type="ECO:0000313" key="6">
    <source>
        <dbReference type="Proteomes" id="UP000503088"/>
    </source>
</evidence>
<protein>
    <submittedName>
        <fullName evidence="5">GNAT family N-acetyltransferase</fullName>
    </submittedName>
</protein>
<evidence type="ECO:0000256" key="2">
    <source>
        <dbReference type="ARBA" id="ARBA00023315"/>
    </source>
</evidence>
<dbReference type="AlphaFoldDB" id="A0A7D4CMK2"/>
<feature type="domain" description="N-acetyltransferase" evidence="4">
    <location>
        <begin position="7"/>
        <end position="167"/>
    </location>
</feature>
<sequence length="172" mass="20032">MFSTKRLHTAPIEEQHFHELHAVHLSNPEYLLMAEGEETFTKEKMLQELRNAKEAGRTPLGVFLSKDNELVGFLEYWEQAETDGKPWIGLLMIHHDHQRSGYGSEIAKGFLRWAESKGWYEVRIGVLDKNKEAFLFWRSLGFEVFEVKETKMPSGIKTVFCMRHFLSSKGEI</sequence>
<name>A0A7D4CMK2_9BACL</name>
<dbReference type="InterPro" id="IPR051531">
    <property type="entry name" value="N-acetyltransferase"/>
</dbReference>
<dbReference type="KEGG" id="kpul:GXN76_07955"/>
<dbReference type="CDD" id="cd04301">
    <property type="entry name" value="NAT_SF"/>
    <property type="match status" value="1"/>
</dbReference>
<keyword evidence="6" id="KW-1185">Reference proteome</keyword>
<proteinExistence type="inferred from homology"/>
<keyword evidence="1 5" id="KW-0808">Transferase</keyword>
<dbReference type="PANTHER" id="PTHR43792">
    <property type="entry name" value="GNAT FAMILY, PUTATIVE (AFU_ORTHOLOGUE AFUA_3G00765)-RELATED-RELATED"/>
    <property type="match status" value="1"/>
</dbReference>
<evidence type="ECO:0000256" key="1">
    <source>
        <dbReference type="ARBA" id="ARBA00022679"/>
    </source>
</evidence>
<dbReference type="RefSeq" id="WP_173222087.1">
    <property type="nucleotide sequence ID" value="NZ_CP048104.1"/>
</dbReference>
<dbReference type="Pfam" id="PF00583">
    <property type="entry name" value="Acetyltransf_1"/>
    <property type="match status" value="1"/>
</dbReference>
<reference evidence="5 6" key="1">
    <citation type="submission" date="2020-01" db="EMBL/GenBank/DDBJ databases">
        <authorList>
            <person name="Gulvik C.A."/>
            <person name="Batra D.G."/>
        </authorList>
    </citation>
    <scope>NUCLEOTIDE SEQUENCE [LARGE SCALE GENOMIC DNA]</scope>
    <source>
        <strain evidence="5 6">W9323</strain>
    </source>
</reference>
<dbReference type="InterPro" id="IPR016181">
    <property type="entry name" value="Acyl_CoA_acyltransferase"/>
</dbReference>
<comment type="similarity">
    <text evidence="3">Belongs to the acetyltransferase family. RimJ subfamily.</text>
</comment>
<dbReference type="SUPFAM" id="SSF55729">
    <property type="entry name" value="Acyl-CoA N-acyltransferases (Nat)"/>
    <property type="match status" value="1"/>
</dbReference>
<dbReference type="PANTHER" id="PTHR43792:SF8">
    <property type="entry name" value="[RIBOSOMAL PROTEIN US5]-ALANINE N-ACETYLTRANSFERASE"/>
    <property type="match status" value="1"/>
</dbReference>
<dbReference type="EMBL" id="CP048104">
    <property type="protein sequence ID" value="QKG84418.1"/>
    <property type="molecule type" value="Genomic_DNA"/>
</dbReference>
<evidence type="ECO:0000313" key="5">
    <source>
        <dbReference type="EMBL" id="QKG84418.1"/>
    </source>
</evidence>
<dbReference type="PROSITE" id="PS51186">
    <property type="entry name" value="GNAT"/>
    <property type="match status" value="1"/>
</dbReference>
<keyword evidence="2" id="KW-0012">Acyltransferase</keyword>
<evidence type="ECO:0000256" key="3">
    <source>
        <dbReference type="ARBA" id="ARBA00038502"/>
    </source>
</evidence>
<dbReference type="Proteomes" id="UP000503088">
    <property type="component" value="Chromosome"/>
</dbReference>